<evidence type="ECO:0000256" key="1">
    <source>
        <dbReference type="SAM" id="Coils"/>
    </source>
</evidence>
<keyword evidence="3" id="KW-0472">Membrane</keyword>
<feature type="region of interest" description="Disordered" evidence="2">
    <location>
        <begin position="89"/>
        <end position="108"/>
    </location>
</feature>
<feature type="compositionally biased region" description="Pro residues" evidence="2">
    <location>
        <begin position="323"/>
        <end position="348"/>
    </location>
</feature>
<evidence type="ECO:0000256" key="2">
    <source>
        <dbReference type="SAM" id="MobiDB-lite"/>
    </source>
</evidence>
<evidence type="ECO:0000313" key="4">
    <source>
        <dbReference type="EMBL" id="GAA4447886.1"/>
    </source>
</evidence>
<feature type="compositionally biased region" description="Low complexity" evidence="2">
    <location>
        <begin position="309"/>
        <end position="322"/>
    </location>
</feature>
<evidence type="ECO:0000313" key="5">
    <source>
        <dbReference type="Proteomes" id="UP001501175"/>
    </source>
</evidence>
<feature type="compositionally biased region" description="Polar residues" evidence="2">
    <location>
        <begin position="174"/>
        <end position="186"/>
    </location>
</feature>
<dbReference type="RefSeq" id="WP_345240204.1">
    <property type="nucleotide sequence ID" value="NZ_BAABHD010000005.1"/>
</dbReference>
<feature type="transmembrane region" description="Helical" evidence="3">
    <location>
        <begin position="197"/>
        <end position="216"/>
    </location>
</feature>
<feature type="region of interest" description="Disordered" evidence="2">
    <location>
        <begin position="165"/>
        <end position="186"/>
    </location>
</feature>
<dbReference type="EMBL" id="BAABHD010000005">
    <property type="protein sequence ID" value="GAA4447886.1"/>
    <property type="molecule type" value="Genomic_DNA"/>
</dbReference>
<accession>A0ABP8MDT1</accession>
<feature type="coiled-coil region" evidence="1">
    <location>
        <begin position="237"/>
        <end position="285"/>
    </location>
</feature>
<keyword evidence="3" id="KW-0812">Transmembrane</keyword>
<keyword evidence="5" id="KW-1185">Reference proteome</keyword>
<evidence type="ECO:0000256" key="3">
    <source>
        <dbReference type="SAM" id="Phobius"/>
    </source>
</evidence>
<reference evidence="5" key="1">
    <citation type="journal article" date="2019" name="Int. J. Syst. Evol. Microbiol.">
        <title>The Global Catalogue of Microorganisms (GCM) 10K type strain sequencing project: providing services to taxonomists for standard genome sequencing and annotation.</title>
        <authorList>
            <consortium name="The Broad Institute Genomics Platform"/>
            <consortium name="The Broad Institute Genome Sequencing Center for Infectious Disease"/>
            <person name="Wu L."/>
            <person name="Ma J."/>
        </authorList>
    </citation>
    <scope>NUCLEOTIDE SEQUENCE [LARGE SCALE GENOMIC DNA]</scope>
    <source>
        <strain evidence="5">JCM 17927</strain>
    </source>
</reference>
<name>A0ABP8MDT1_9BACT</name>
<dbReference type="Proteomes" id="UP001501175">
    <property type="component" value="Unassembled WGS sequence"/>
</dbReference>
<sequence length="473" mass="52304">MQRLLIGLLILTGLLMGRSVLAQRSDTYQQQVDTATFQMLRATLEFLASDTKTFGSVSRPKCDDCTTDGDLQSFITENKLQRADQLVRDGRQKSQDLQRRSPLTSPDDVNRVLSGLQTFLMDKVTSGIGRRHRLQLPTYSAYRTELDQIVAEAVTVPIPENALAQNLDPEPETDTSSVPLSPQNEPVTNETKGMIDYGFWAFWLSILNLAGLLYALGRRKPAAAPVETRQAVGSEQINEVSHRVKVVENERVKLENRLRKVEEERSQLQTRLQSMETVAQRTEQNVNTIRDTLSSLGSGIVSARSGESAARPVQPADARPPVQQRPPAPPQQPGPASPQPSTQAPPAPQSLRQGQSPQPAQPANRMKPKVTTFFARTADLGDGFSVNGLVNAPDRDTVFEIQLINDGQATYRVTDNADAQRMALSDPYSFLNETCTYMTQPQPGSRIRTDQPGKLALQGEKWTITDKAQISFI</sequence>
<feature type="region of interest" description="Disordered" evidence="2">
    <location>
        <begin position="302"/>
        <end position="367"/>
    </location>
</feature>
<keyword evidence="3" id="KW-1133">Transmembrane helix</keyword>
<proteinExistence type="predicted"/>
<feature type="compositionally biased region" description="Basic and acidic residues" evidence="2">
    <location>
        <begin position="89"/>
        <end position="99"/>
    </location>
</feature>
<gene>
    <name evidence="4" type="ORF">GCM10023189_04910</name>
</gene>
<dbReference type="SUPFAM" id="SSF57997">
    <property type="entry name" value="Tropomyosin"/>
    <property type="match status" value="1"/>
</dbReference>
<organism evidence="4 5">
    <name type="scientific">Nibrella saemangeumensis</name>
    <dbReference type="NCBI Taxonomy" id="1084526"/>
    <lineage>
        <taxon>Bacteria</taxon>
        <taxon>Pseudomonadati</taxon>
        <taxon>Bacteroidota</taxon>
        <taxon>Cytophagia</taxon>
        <taxon>Cytophagales</taxon>
        <taxon>Spirosomataceae</taxon>
        <taxon>Nibrella</taxon>
    </lineage>
</organism>
<comment type="caution">
    <text evidence="4">The sequence shown here is derived from an EMBL/GenBank/DDBJ whole genome shotgun (WGS) entry which is preliminary data.</text>
</comment>
<protein>
    <submittedName>
        <fullName evidence="4">Uncharacterized protein</fullName>
    </submittedName>
</protein>
<dbReference type="Gene3D" id="1.20.5.170">
    <property type="match status" value="1"/>
</dbReference>
<keyword evidence="1" id="KW-0175">Coiled coil</keyword>